<evidence type="ECO:0000259" key="1">
    <source>
        <dbReference type="Pfam" id="PF01609"/>
    </source>
</evidence>
<feature type="domain" description="Transposase IS4-like" evidence="1">
    <location>
        <begin position="130"/>
        <end position="368"/>
    </location>
</feature>
<dbReference type="InterPro" id="IPR047647">
    <property type="entry name" value="ISAs1_transpos"/>
</dbReference>
<dbReference type="PANTHER" id="PTHR30298">
    <property type="entry name" value="H REPEAT-ASSOCIATED PREDICTED TRANSPOSASE"/>
    <property type="match status" value="1"/>
</dbReference>
<dbReference type="InterPro" id="IPR051698">
    <property type="entry name" value="Transposase_11-like"/>
</dbReference>
<evidence type="ECO:0000259" key="2">
    <source>
        <dbReference type="Pfam" id="PF13808"/>
    </source>
</evidence>
<evidence type="ECO:0000313" key="3">
    <source>
        <dbReference type="EMBL" id="GEC29707.1"/>
    </source>
</evidence>
<sequence>MEVDLDEVIATAATEPAPAVMLSLVEALSQVPDPRKARGVRHDVLAVLLLGACAVLSGARSFVAVAEYAHDAGRAVLAALGVGAVVPHESTLRRVLQQVDPSALEAALRSWVLAQLRTRAVPVGTPRREQRRVLALDGKTLRGAHVRALDAGVYLPHLVSVLDQHSGAVLGQVGVSDKGSEVTAFTTLLDEFDLAGVLVTADALHTHRGHAEYLHARGGHYLMTIKANQPRLLARVRALPWTDIGVAARERARGHGRVETRTVSAVSLHPCPDRGGEFFPHAAQAIKLVRRRRPLRPGGRWKTVTVYAITSLTGFDADPGLLARWIRGHWGIENRLHWVRDVTYDEDRSAVRTGSGPQVMAAFRNLAITALRLSGATNIAAALRHHARDTLRPLATYKIT</sequence>
<comment type="caution">
    <text evidence="3">The sequence shown here is derived from an EMBL/GenBank/DDBJ whole genome shotgun (WGS) entry which is preliminary data.</text>
</comment>
<organism evidence="3 4">
    <name type="scientific">Pseudonocardia saturnea</name>
    <dbReference type="NCBI Taxonomy" id="33909"/>
    <lineage>
        <taxon>Bacteria</taxon>
        <taxon>Bacillati</taxon>
        <taxon>Actinomycetota</taxon>
        <taxon>Actinomycetes</taxon>
        <taxon>Pseudonocardiales</taxon>
        <taxon>Pseudonocardiaceae</taxon>
        <taxon>Pseudonocardia</taxon>
    </lineage>
</organism>
<accession>A0ABQ0S9X2</accession>
<dbReference type="InterPro" id="IPR032806">
    <property type="entry name" value="YbfD_N"/>
</dbReference>
<dbReference type="EMBL" id="BJNH01000155">
    <property type="protein sequence ID" value="GEC29707.1"/>
    <property type="molecule type" value="Genomic_DNA"/>
</dbReference>
<proteinExistence type="predicted"/>
<feature type="domain" description="H repeat-associated protein N-terminal" evidence="2">
    <location>
        <begin position="26"/>
        <end position="112"/>
    </location>
</feature>
<protein>
    <submittedName>
        <fullName evidence="3">ISAs1 family transposase</fullName>
    </submittedName>
</protein>
<dbReference type="InterPro" id="IPR002559">
    <property type="entry name" value="Transposase_11"/>
</dbReference>
<dbReference type="NCBIfam" id="NF033564">
    <property type="entry name" value="transpos_ISAs1"/>
    <property type="match status" value="1"/>
</dbReference>
<reference evidence="3 4" key="1">
    <citation type="submission" date="2019-06" db="EMBL/GenBank/DDBJ databases">
        <title>Whole genome shotgun sequence of Pseudonocardia saturnea NBRC 14499.</title>
        <authorList>
            <person name="Hosoyama A."/>
            <person name="Uohara A."/>
            <person name="Ohji S."/>
            <person name="Ichikawa N."/>
        </authorList>
    </citation>
    <scope>NUCLEOTIDE SEQUENCE [LARGE SCALE GENOMIC DNA]</scope>
    <source>
        <strain evidence="3 4">NBRC 14499</strain>
    </source>
</reference>
<dbReference type="Pfam" id="PF01609">
    <property type="entry name" value="DDE_Tnp_1"/>
    <property type="match status" value="1"/>
</dbReference>
<dbReference type="PANTHER" id="PTHR30298:SF0">
    <property type="entry name" value="PROTEIN YBFL-RELATED"/>
    <property type="match status" value="1"/>
</dbReference>
<dbReference type="RefSeq" id="WP_218031459.1">
    <property type="nucleotide sequence ID" value="NZ_BJNH01000155.1"/>
</dbReference>
<name>A0ABQ0S9X2_9PSEU</name>
<dbReference type="Proteomes" id="UP000320693">
    <property type="component" value="Unassembled WGS sequence"/>
</dbReference>
<evidence type="ECO:0000313" key="4">
    <source>
        <dbReference type="Proteomes" id="UP000320693"/>
    </source>
</evidence>
<keyword evidence="4" id="KW-1185">Reference proteome</keyword>
<gene>
    <name evidence="3" type="ORF">PSA01_67360</name>
</gene>
<dbReference type="Pfam" id="PF13808">
    <property type="entry name" value="DDE_Tnp_1_assoc"/>
    <property type="match status" value="1"/>
</dbReference>